<accession>A0A976FHW8</accession>
<proteinExistence type="predicted"/>
<evidence type="ECO:0000313" key="2">
    <source>
        <dbReference type="EMBL" id="TDH67083.1"/>
    </source>
</evidence>
<dbReference type="GeneID" id="94351042"/>
<comment type="caution">
    <text evidence="2">The sequence shown here is derived from an EMBL/GenBank/DDBJ whole genome shotgun (WGS) entry which is preliminary data.</text>
</comment>
<reference evidence="2 3" key="1">
    <citation type="journal article" date="2021" name="Genome Biol.">
        <title>AFLAP: assembly-free linkage analysis pipeline using k-mers from genome sequencing data.</title>
        <authorList>
            <person name="Fletcher K."/>
            <person name="Zhang L."/>
            <person name="Gil J."/>
            <person name="Han R."/>
            <person name="Cavanaugh K."/>
            <person name="Michelmore R."/>
        </authorList>
    </citation>
    <scope>NUCLEOTIDE SEQUENCE [LARGE SCALE GENOMIC DNA]</scope>
    <source>
        <strain evidence="2 3">SF5</strain>
    </source>
</reference>
<dbReference type="AlphaFoldDB" id="A0A976FHW8"/>
<gene>
    <name evidence="2" type="ORF">CCR75_007310</name>
</gene>
<organism evidence="2 3">
    <name type="scientific">Bremia lactucae</name>
    <name type="common">Lettuce downy mildew</name>
    <dbReference type="NCBI Taxonomy" id="4779"/>
    <lineage>
        <taxon>Eukaryota</taxon>
        <taxon>Sar</taxon>
        <taxon>Stramenopiles</taxon>
        <taxon>Oomycota</taxon>
        <taxon>Peronosporomycetes</taxon>
        <taxon>Peronosporales</taxon>
        <taxon>Peronosporaceae</taxon>
        <taxon>Bremia</taxon>
    </lineage>
</organism>
<feature type="compositionally biased region" description="Pro residues" evidence="1">
    <location>
        <begin position="45"/>
        <end position="55"/>
    </location>
</feature>
<feature type="region of interest" description="Disordered" evidence="1">
    <location>
        <begin position="40"/>
        <end position="68"/>
    </location>
</feature>
<evidence type="ECO:0000313" key="3">
    <source>
        <dbReference type="Proteomes" id="UP000294530"/>
    </source>
</evidence>
<keyword evidence="3" id="KW-1185">Reference proteome</keyword>
<sequence length="91" mass="10087">MAVVTLLCKAPLEPDCNTPADCDTCTEHSQELVVVEHRMELPELPRTPPLEPRQAPPSDRKRRVSTSPEKYQLTGAILPYQPTATVHKKAG</sequence>
<dbReference type="RefSeq" id="XP_067816582.1">
    <property type="nucleotide sequence ID" value="XM_067965371.1"/>
</dbReference>
<dbReference type="KEGG" id="blac:94351042"/>
<name>A0A976FHW8_BRELC</name>
<dbReference type="EMBL" id="SHOA02000006">
    <property type="protein sequence ID" value="TDH67083.1"/>
    <property type="molecule type" value="Genomic_DNA"/>
</dbReference>
<evidence type="ECO:0000256" key="1">
    <source>
        <dbReference type="SAM" id="MobiDB-lite"/>
    </source>
</evidence>
<protein>
    <submittedName>
        <fullName evidence="2">Uncharacterized protein</fullName>
    </submittedName>
</protein>
<dbReference type="Proteomes" id="UP000294530">
    <property type="component" value="Unassembled WGS sequence"/>
</dbReference>